<evidence type="ECO:0000256" key="1">
    <source>
        <dbReference type="ARBA" id="ARBA00022490"/>
    </source>
</evidence>
<evidence type="ECO:0000313" key="9">
    <source>
        <dbReference type="EMBL" id="PSO09132.1"/>
    </source>
</evidence>
<evidence type="ECO:0000256" key="4">
    <source>
        <dbReference type="ARBA" id="ARBA00022741"/>
    </source>
</evidence>
<evidence type="ECO:0000313" key="10">
    <source>
        <dbReference type="Proteomes" id="UP000242015"/>
    </source>
</evidence>
<comment type="caution">
    <text evidence="9">The sequence shown here is derived from an EMBL/GenBank/DDBJ whole genome shotgun (WGS) entry which is preliminary data.</text>
</comment>
<evidence type="ECO:0000256" key="5">
    <source>
        <dbReference type="ARBA" id="ARBA00022842"/>
    </source>
</evidence>
<keyword evidence="4" id="KW-0547">Nucleotide-binding</keyword>
<dbReference type="GO" id="GO:0005525">
    <property type="term" value="F:GTP binding"/>
    <property type="evidence" value="ECO:0007669"/>
    <property type="project" value="UniProtKB-KW"/>
</dbReference>
<dbReference type="GO" id="GO:0006777">
    <property type="term" value="P:Mo-molybdopterin cofactor biosynthetic process"/>
    <property type="evidence" value="ECO:0007669"/>
    <property type="project" value="UniProtKB-KW"/>
</dbReference>
<dbReference type="GO" id="GO:0016779">
    <property type="term" value="F:nucleotidyltransferase activity"/>
    <property type="evidence" value="ECO:0007669"/>
    <property type="project" value="TreeGrafter"/>
</dbReference>
<dbReference type="Gene3D" id="3.90.550.10">
    <property type="entry name" value="Spore Coat Polysaccharide Biosynthesis Protein SpsA, Chain A"/>
    <property type="match status" value="1"/>
</dbReference>
<dbReference type="InterPro" id="IPR025877">
    <property type="entry name" value="MobA-like_NTP_Trfase"/>
</dbReference>
<keyword evidence="6" id="KW-0342">GTP-binding</keyword>
<dbReference type="PANTHER" id="PTHR19136:SF81">
    <property type="entry name" value="MOLYBDENUM COFACTOR GUANYLYLTRANSFERASE"/>
    <property type="match status" value="1"/>
</dbReference>
<accession>A0A2R6CE00</accession>
<protein>
    <recommendedName>
        <fullName evidence="8">MobA-like NTP transferase domain-containing protein</fullName>
    </recommendedName>
</protein>
<keyword evidence="5" id="KW-0460">Magnesium</keyword>
<feature type="domain" description="MobA-like NTP transferase" evidence="8">
    <location>
        <begin position="1"/>
        <end position="145"/>
    </location>
</feature>
<gene>
    <name evidence="9" type="ORF">B9Q04_02020</name>
</gene>
<dbReference type="Proteomes" id="UP000242015">
    <property type="component" value="Unassembled WGS sequence"/>
</dbReference>
<keyword evidence="3" id="KW-0479">Metal-binding</keyword>
<reference evidence="9 10" key="1">
    <citation type="submission" date="2017-04" db="EMBL/GenBank/DDBJ databases">
        <title>Novel microbial lineages endemic to geothermal iron-oxide mats fill important gaps in the evolutionary history of Archaea.</title>
        <authorList>
            <person name="Jay Z.J."/>
            <person name="Beam J.P."/>
            <person name="Dlakic M."/>
            <person name="Rusch D.B."/>
            <person name="Kozubal M.A."/>
            <person name="Inskeep W.P."/>
        </authorList>
    </citation>
    <scope>NUCLEOTIDE SEQUENCE [LARGE SCALE GENOMIC DNA]</scope>
    <source>
        <strain evidence="9">BE_D</strain>
    </source>
</reference>
<dbReference type="CDD" id="cd02503">
    <property type="entry name" value="MobA"/>
    <property type="match status" value="1"/>
</dbReference>
<evidence type="ECO:0000259" key="8">
    <source>
        <dbReference type="Pfam" id="PF12804"/>
    </source>
</evidence>
<name>A0A2R6CE00_9ARCH</name>
<dbReference type="AlphaFoldDB" id="A0A2R6CE00"/>
<dbReference type="GO" id="GO:0046872">
    <property type="term" value="F:metal ion binding"/>
    <property type="evidence" value="ECO:0007669"/>
    <property type="project" value="UniProtKB-KW"/>
</dbReference>
<proteinExistence type="predicted"/>
<sequence>MGKDKAFLTYCGRSFVEIVVEKALKVSVKVVVCIGSKDRGMFEALLPRNVLVVNDRVNLGTPLSGVLTGFEVVDVDYAALVGCDMPLIREEVLTHLASLARGHSAAIPRWPSGEAEPLLAVYNVGETLDASRRAVSDGKLGLKHLFEYLADVLYVDVNSLKRFDARLESLKNINTPQDYQELKLSEHSVCGRSGFPTETS</sequence>
<evidence type="ECO:0000256" key="2">
    <source>
        <dbReference type="ARBA" id="ARBA00022679"/>
    </source>
</evidence>
<evidence type="ECO:0000256" key="3">
    <source>
        <dbReference type="ARBA" id="ARBA00022723"/>
    </source>
</evidence>
<keyword evidence="1" id="KW-0963">Cytoplasm</keyword>
<evidence type="ECO:0000256" key="6">
    <source>
        <dbReference type="ARBA" id="ARBA00023134"/>
    </source>
</evidence>
<dbReference type="InterPro" id="IPR013482">
    <property type="entry name" value="Molybde_CF_guanTrfase"/>
</dbReference>
<keyword evidence="2" id="KW-0808">Transferase</keyword>
<dbReference type="Pfam" id="PF12804">
    <property type="entry name" value="NTP_transf_3"/>
    <property type="match status" value="1"/>
</dbReference>
<dbReference type="SUPFAM" id="SSF53448">
    <property type="entry name" value="Nucleotide-diphospho-sugar transferases"/>
    <property type="match status" value="1"/>
</dbReference>
<dbReference type="InterPro" id="IPR029044">
    <property type="entry name" value="Nucleotide-diphossugar_trans"/>
</dbReference>
<dbReference type="PANTHER" id="PTHR19136">
    <property type="entry name" value="MOLYBDENUM COFACTOR GUANYLYLTRANSFERASE"/>
    <property type="match status" value="1"/>
</dbReference>
<keyword evidence="7" id="KW-0501">Molybdenum cofactor biosynthesis</keyword>
<dbReference type="EMBL" id="NEXF01000021">
    <property type="protein sequence ID" value="PSO09132.1"/>
    <property type="molecule type" value="Genomic_DNA"/>
</dbReference>
<evidence type="ECO:0000256" key="7">
    <source>
        <dbReference type="ARBA" id="ARBA00023150"/>
    </source>
</evidence>
<organism evidence="9 10">
    <name type="scientific">Candidatus Marsarchaeota G2 archaeon BE_D</name>
    <dbReference type="NCBI Taxonomy" id="1978158"/>
    <lineage>
        <taxon>Archaea</taxon>
        <taxon>Candidatus Marsarchaeota</taxon>
        <taxon>Candidatus Marsarchaeota group 2</taxon>
    </lineage>
</organism>